<protein>
    <submittedName>
        <fullName evidence="1">Uncharacterized protein</fullName>
    </submittedName>
</protein>
<organism evidence="1 2">
    <name type="scientific">Aspergillus violaceofuscus (strain CBS 115571)</name>
    <dbReference type="NCBI Taxonomy" id="1450538"/>
    <lineage>
        <taxon>Eukaryota</taxon>
        <taxon>Fungi</taxon>
        <taxon>Dikarya</taxon>
        <taxon>Ascomycota</taxon>
        <taxon>Pezizomycotina</taxon>
        <taxon>Eurotiomycetes</taxon>
        <taxon>Eurotiomycetidae</taxon>
        <taxon>Eurotiales</taxon>
        <taxon>Aspergillaceae</taxon>
        <taxon>Aspergillus</taxon>
    </lineage>
</organism>
<proteinExistence type="predicted"/>
<evidence type="ECO:0000313" key="2">
    <source>
        <dbReference type="Proteomes" id="UP000249829"/>
    </source>
</evidence>
<feature type="non-terminal residue" evidence="1">
    <location>
        <position position="192"/>
    </location>
</feature>
<gene>
    <name evidence="1" type="ORF">BO99DRAFT_407845</name>
</gene>
<reference evidence="1 2" key="1">
    <citation type="submission" date="2018-02" db="EMBL/GenBank/DDBJ databases">
        <title>The genomes of Aspergillus section Nigri reveals drivers in fungal speciation.</title>
        <authorList>
            <consortium name="DOE Joint Genome Institute"/>
            <person name="Vesth T.C."/>
            <person name="Nybo J."/>
            <person name="Theobald S."/>
            <person name="Brandl J."/>
            <person name="Frisvad J.C."/>
            <person name="Nielsen K.F."/>
            <person name="Lyhne E.K."/>
            <person name="Kogle M.E."/>
            <person name="Kuo A."/>
            <person name="Riley R."/>
            <person name="Clum A."/>
            <person name="Nolan M."/>
            <person name="Lipzen A."/>
            <person name="Salamov A."/>
            <person name="Henrissat B."/>
            <person name="Wiebenga A."/>
            <person name="De vries R.P."/>
            <person name="Grigoriev I.V."/>
            <person name="Mortensen U.H."/>
            <person name="Andersen M.R."/>
            <person name="Baker S.E."/>
        </authorList>
    </citation>
    <scope>NUCLEOTIDE SEQUENCE [LARGE SCALE GENOMIC DNA]</scope>
    <source>
        <strain evidence="1 2">CBS 115571</strain>
    </source>
</reference>
<keyword evidence="2" id="KW-1185">Reference proteome</keyword>
<accession>A0A2V5HM77</accession>
<sequence>MAWPPSYLPGTVQYSPAPTIPQNYPSKACTSRPHSQIQAFRKAWIPQRQQNTKKPRLGQFQVSRNPKHHNTPSNLPLAPLMNTYSQPAIATSTLTQTFCNVQAYKTTPLILSQVPRKRYKFRKEWPALTTWQLISFSFSHNSDFRSSSLLPSVLPRDKRSDGLKSNFYVWEAWQRWSELLFLPVLTFSYYSV</sequence>
<dbReference type="AlphaFoldDB" id="A0A2V5HM77"/>
<dbReference type="Proteomes" id="UP000249829">
    <property type="component" value="Unassembled WGS sequence"/>
</dbReference>
<dbReference type="EMBL" id="KZ825267">
    <property type="protein sequence ID" value="PYI13037.1"/>
    <property type="molecule type" value="Genomic_DNA"/>
</dbReference>
<evidence type="ECO:0000313" key="1">
    <source>
        <dbReference type="EMBL" id="PYI13037.1"/>
    </source>
</evidence>
<name>A0A2V5HM77_ASPV1</name>